<organism evidence="1">
    <name type="scientific">Arundo donax</name>
    <name type="common">Giant reed</name>
    <name type="synonym">Donax arundinaceus</name>
    <dbReference type="NCBI Taxonomy" id="35708"/>
    <lineage>
        <taxon>Eukaryota</taxon>
        <taxon>Viridiplantae</taxon>
        <taxon>Streptophyta</taxon>
        <taxon>Embryophyta</taxon>
        <taxon>Tracheophyta</taxon>
        <taxon>Spermatophyta</taxon>
        <taxon>Magnoliopsida</taxon>
        <taxon>Liliopsida</taxon>
        <taxon>Poales</taxon>
        <taxon>Poaceae</taxon>
        <taxon>PACMAD clade</taxon>
        <taxon>Arundinoideae</taxon>
        <taxon>Arundineae</taxon>
        <taxon>Arundo</taxon>
    </lineage>
</organism>
<reference evidence="1" key="1">
    <citation type="submission" date="2014-09" db="EMBL/GenBank/DDBJ databases">
        <authorList>
            <person name="Magalhaes I.L.F."/>
            <person name="Oliveira U."/>
            <person name="Santos F.R."/>
            <person name="Vidigal T.H.D.A."/>
            <person name="Brescovit A.D."/>
            <person name="Santos A.J."/>
        </authorList>
    </citation>
    <scope>NUCLEOTIDE SEQUENCE</scope>
    <source>
        <tissue evidence="1">Shoot tissue taken approximately 20 cm above the soil surface</tissue>
    </source>
</reference>
<name>A0A0A9DP71_ARUDO</name>
<dbReference type="AlphaFoldDB" id="A0A0A9DP71"/>
<proteinExistence type="predicted"/>
<accession>A0A0A9DP71</accession>
<sequence length="54" mass="5937">MAGIGAGCIIYQSLGIVSQVYTIQQLLGYAQLAEEIQTNYIKLRSSGNYPTLRK</sequence>
<dbReference type="EMBL" id="GBRH01210435">
    <property type="protein sequence ID" value="JAD87460.1"/>
    <property type="molecule type" value="Transcribed_RNA"/>
</dbReference>
<evidence type="ECO:0000313" key="1">
    <source>
        <dbReference type="EMBL" id="JAD87460.1"/>
    </source>
</evidence>
<reference evidence="1" key="2">
    <citation type="journal article" date="2015" name="Data Brief">
        <title>Shoot transcriptome of the giant reed, Arundo donax.</title>
        <authorList>
            <person name="Barrero R.A."/>
            <person name="Guerrero F.D."/>
            <person name="Moolhuijzen P."/>
            <person name="Goolsby J.A."/>
            <person name="Tidwell J."/>
            <person name="Bellgard S.E."/>
            <person name="Bellgard M.I."/>
        </authorList>
    </citation>
    <scope>NUCLEOTIDE SEQUENCE</scope>
    <source>
        <tissue evidence="1">Shoot tissue taken approximately 20 cm above the soil surface</tissue>
    </source>
</reference>
<protein>
    <submittedName>
        <fullName evidence="1">Uncharacterized protein</fullName>
    </submittedName>
</protein>